<name>A0A1H3RNI5_9PSEU</name>
<dbReference type="Proteomes" id="UP000199515">
    <property type="component" value="Unassembled WGS sequence"/>
</dbReference>
<keyword evidence="4" id="KW-1185">Reference proteome</keyword>
<dbReference type="EMBL" id="FNON01000011">
    <property type="protein sequence ID" value="SDZ27227.1"/>
    <property type="molecule type" value="Genomic_DNA"/>
</dbReference>
<proteinExistence type="predicted"/>
<dbReference type="InterPro" id="IPR035986">
    <property type="entry name" value="PKD_dom_sf"/>
</dbReference>
<dbReference type="InterPro" id="IPR022409">
    <property type="entry name" value="PKD/Chitinase_dom"/>
</dbReference>
<dbReference type="OrthoDB" id="5241464at2"/>
<reference evidence="3 4" key="1">
    <citation type="submission" date="2016-10" db="EMBL/GenBank/DDBJ databases">
        <authorList>
            <person name="de Groot N.N."/>
        </authorList>
    </citation>
    <scope>NUCLEOTIDE SEQUENCE [LARGE SCALE GENOMIC DNA]</scope>
    <source>
        <strain evidence="3 4">CPCC 202699</strain>
    </source>
</reference>
<evidence type="ECO:0000313" key="3">
    <source>
        <dbReference type="EMBL" id="SDZ27227.1"/>
    </source>
</evidence>
<dbReference type="Gene3D" id="2.60.40.10">
    <property type="entry name" value="Immunoglobulins"/>
    <property type="match status" value="1"/>
</dbReference>
<dbReference type="CDD" id="cd00146">
    <property type="entry name" value="PKD"/>
    <property type="match status" value="1"/>
</dbReference>
<dbReference type="InterPro" id="IPR013783">
    <property type="entry name" value="Ig-like_fold"/>
</dbReference>
<accession>A0A1H3RNI5</accession>
<dbReference type="SMART" id="SM00089">
    <property type="entry name" value="PKD"/>
    <property type="match status" value="1"/>
</dbReference>
<dbReference type="STRING" id="589385.SAMN05421504_111220"/>
<protein>
    <submittedName>
        <fullName evidence="3">PKD domain-containing protein</fullName>
    </submittedName>
</protein>
<dbReference type="PROSITE" id="PS50093">
    <property type="entry name" value="PKD"/>
    <property type="match status" value="1"/>
</dbReference>
<dbReference type="GO" id="GO:0005975">
    <property type="term" value="P:carbohydrate metabolic process"/>
    <property type="evidence" value="ECO:0007669"/>
    <property type="project" value="UniProtKB-ARBA"/>
</dbReference>
<keyword evidence="1" id="KW-0732">Signal</keyword>
<feature type="chain" id="PRO_5011552997" evidence="1">
    <location>
        <begin position="32"/>
        <end position="494"/>
    </location>
</feature>
<dbReference type="AlphaFoldDB" id="A0A1H3RNI5"/>
<evidence type="ECO:0000313" key="4">
    <source>
        <dbReference type="Proteomes" id="UP000199515"/>
    </source>
</evidence>
<dbReference type="SUPFAM" id="SSF49299">
    <property type="entry name" value="PKD domain"/>
    <property type="match status" value="1"/>
</dbReference>
<sequence>MLLSLRSRGRIAALTSISALLAVLTTGVANAAPPSNDDFDNSTAITALPFSVQQDTSEATKGGDDPFACQGYNAEGSVWFHYTATETGLLRATTAGSDHRTVLSALVGLRHELRGVRDGCYSGQDAQITFAATAGTTYHFQVSGYDVAGGALKFAVDTIAPAPNDAFGRAEAISSLPATKTPDLSTASFEADEPDSTCVYNETEPSVWYAYTTAGPALSVTAQTESYDTAVTVYTGGSLPELRQVACQAYSYGSRAVFRANPGTTYYVRVTGDHDQPVKLDLAEAPPLQAEIDQGPSNPTVFDNVRFAPHSWQTIDNPLSADWDFGDGTKAPASTEGVTHHYAADGVYPVTMRATSPDGRTATRTTQVTVNTHDVGITRFDTPGTARAGQSKPITVSVANARYGETVTVVLTKHDGTWWKEVGRLTLAVPARRDRTVQFPFSYTFTNDDALKGKATFRAVAELQYPVQDALPVDNEVIAIATTVKPRAASLVMD</sequence>
<dbReference type="RefSeq" id="WP_091298076.1">
    <property type="nucleotide sequence ID" value="NZ_FNON01000011.1"/>
</dbReference>
<dbReference type="Pfam" id="PF18911">
    <property type="entry name" value="PKD_4"/>
    <property type="match status" value="1"/>
</dbReference>
<dbReference type="InterPro" id="IPR000601">
    <property type="entry name" value="PKD_dom"/>
</dbReference>
<gene>
    <name evidence="3" type="ORF">SAMN05421504_111220</name>
</gene>
<feature type="signal peptide" evidence="1">
    <location>
        <begin position="1"/>
        <end position="31"/>
    </location>
</feature>
<evidence type="ECO:0000259" key="2">
    <source>
        <dbReference type="PROSITE" id="PS50093"/>
    </source>
</evidence>
<feature type="domain" description="PKD" evidence="2">
    <location>
        <begin position="317"/>
        <end position="370"/>
    </location>
</feature>
<evidence type="ECO:0000256" key="1">
    <source>
        <dbReference type="SAM" id="SignalP"/>
    </source>
</evidence>
<organism evidence="3 4">
    <name type="scientific">Amycolatopsis xylanica</name>
    <dbReference type="NCBI Taxonomy" id="589385"/>
    <lineage>
        <taxon>Bacteria</taxon>
        <taxon>Bacillati</taxon>
        <taxon>Actinomycetota</taxon>
        <taxon>Actinomycetes</taxon>
        <taxon>Pseudonocardiales</taxon>
        <taxon>Pseudonocardiaceae</taxon>
        <taxon>Amycolatopsis</taxon>
    </lineage>
</organism>